<dbReference type="InterPro" id="IPR050861">
    <property type="entry name" value="Dihydroxyacetone_Kinase"/>
</dbReference>
<dbReference type="GO" id="GO:0005829">
    <property type="term" value="C:cytosol"/>
    <property type="evidence" value="ECO:0007669"/>
    <property type="project" value="TreeGrafter"/>
</dbReference>
<feature type="compositionally biased region" description="Basic and acidic residues" evidence="3">
    <location>
        <begin position="64"/>
        <end position="99"/>
    </location>
</feature>
<sequence>MVPLQRPQKLLNQVEACVDQALLGLVRSSPGLSLLQDIRTVVRSDLTSLSGKVALVSGGGAGHEPAHGGEGGGERGRREGGAGHEPAHGGEGGGERGGEGEEQDMNLPMEVRGEERGGGAGHEPAHGGEGGGERGRSRT</sequence>
<dbReference type="SUPFAM" id="SSF82549">
    <property type="entry name" value="DAK1/DegV-like"/>
    <property type="match status" value="1"/>
</dbReference>
<reference evidence="5 6" key="1">
    <citation type="submission" date="2024-04" db="EMBL/GenBank/DDBJ databases">
        <authorList>
            <person name="Waldvogel A.-M."/>
            <person name="Schoenle A."/>
        </authorList>
    </citation>
    <scope>NUCLEOTIDE SEQUENCE [LARGE SCALE GENOMIC DNA]</scope>
</reference>
<feature type="domain" description="DhaK" evidence="4">
    <location>
        <begin position="13"/>
        <end position="69"/>
    </location>
</feature>
<accession>A0AAV2KM31</accession>
<dbReference type="GO" id="GO:0050354">
    <property type="term" value="F:triokinase activity"/>
    <property type="evidence" value="ECO:0007669"/>
    <property type="project" value="UniProtKB-EC"/>
</dbReference>
<evidence type="ECO:0000256" key="1">
    <source>
        <dbReference type="ARBA" id="ARBA00047974"/>
    </source>
</evidence>
<dbReference type="EMBL" id="OZ035841">
    <property type="protein sequence ID" value="CAL1589658.1"/>
    <property type="molecule type" value="Genomic_DNA"/>
</dbReference>
<dbReference type="PANTHER" id="PTHR28629:SF4">
    <property type="entry name" value="TRIOKINASE_FMN CYCLASE"/>
    <property type="match status" value="1"/>
</dbReference>
<feature type="region of interest" description="Disordered" evidence="3">
    <location>
        <begin position="54"/>
        <end position="139"/>
    </location>
</feature>
<feature type="compositionally biased region" description="Basic and acidic residues" evidence="3">
    <location>
        <begin position="111"/>
        <end position="139"/>
    </location>
</feature>
<comment type="catalytic activity">
    <reaction evidence="2">
        <text>dihydroxyacetone + ATP = dihydroxyacetone phosphate + ADP + H(+)</text>
        <dbReference type="Rhea" id="RHEA:15773"/>
        <dbReference type="ChEBI" id="CHEBI:15378"/>
        <dbReference type="ChEBI" id="CHEBI:16016"/>
        <dbReference type="ChEBI" id="CHEBI:30616"/>
        <dbReference type="ChEBI" id="CHEBI:57642"/>
        <dbReference type="ChEBI" id="CHEBI:456216"/>
        <dbReference type="EC" id="2.7.1.29"/>
    </reaction>
</comment>
<comment type="catalytic activity">
    <reaction evidence="1">
        <text>D-glyceraldehyde + ATP = D-glyceraldehyde 3-phosphate + ADP + H(+)</text>
        <dbReference type="Rhea" id="RHEA:13941"/>
        <dbReference type="ChEBI" id="CHEBI:15378"/>
        <dbReference type="ChEBI" id="CHEBI:17378"/>
        <dbReference type="ChEBI" id="CHEBI:30616"/>
        <dbReference type="ChEBI" id="CHEBI:59776"/>
        <dbReference type="ChEBI" id="CHEBI:456216"/>
        <dbReference type="EC" id="2.7.1.28"/>
    </reaction>
</comment>
<dbReference type="AlphaFoldDB" id="A0AAV2KM31"/>
<dbReference type="Proteomes" id="UP001497482">
    <property type="component" value="Chromosome 19"/>
</dbReference>
<evidence type="ECO:0000256" key="3">
    <source>
        <dbReference type="SAM" id="MobiDB-lite"/>
    </source>
</evidence>
<name>A0AAV2KM31_KNICA</name>
<evidence type="ECO:0000259" key="4">
    <source>
        <dbReference type="PROSITE" id="PS51481"/>
    </source>
</evidence>
<dbReference type="Gene3D" id="3.40.50.10440">
    <property type="entry name" value="Dihydroxyacetone kinase, domain 1"/>
    <property type="match status" value="1"/>
</dbReference>
<dbReference type="PANTHER" id="PTHR28629">
    <property type="entry name" value="TRIOKINASE/FMN CYCLASE"/>
    <property type="match status" value="1"/>
</dbReference>
<dbReference type="GO" id="GO:0004371">
    <property type="term" value="F:glycerone kinase activity"/>
    <property type="evidence" value="ECO:0007669"/>
    <property type="project" value="UniProtKB-EC"/>
</dbReference>
<dbReference type="Pfam" id="PF02733">
    <property type="entry name" value="Dak1"/>
    <property type="match status" value="1"/>
</dbReference>
<evidence type="ECO:0000313" key="6">
    <source>
        <dbReference type="Proteomes" id="UP001497482"/>
    </source>
</evidence>
<gene>
    <name evidence="5" type="ORF">KC01_LOCUS19283</name>
</gene>
<dbReference type="PROSITE" id="PS51481">
    <property type="entry name" value="DHAK"/>
    <property type="match status" value="1"/>
</dbReference>
<protein>
    <recommendedName>
        <fullName evidence="4">DhaK domain-containing protein</fullName>
    </recommendedName>
</protein>
<evidence type="ECO:0000256" key="2">
    <source>
        <dbReference type="ARBA" id="ARBA00048898"/>
    </source>
</evidence>
<dbReference type="InterPro" id="IPR004006">
    <property type="entry name" value="DhaK_dom"/>
</dbReference>
<dbReference type="GO" id="GO:0019563">
    <property type="term" value="P:glycerol catabolic process"/>
    <property type="evidence" value="ECO:0007669"/>
    <property type="project" value="TreeGrafter"/>
</dbReference>
<evidence type="ECO:0000313" key="5">
    <source>
        <dbReference type="EMBL" id="CAL1589658.1"/>
    </source>
</evidence>
<proteinExistence type="predicted"/>
<keyword evidence="6" id="KW-1185">Reference proteome</keyword>
<organism evidence="5 6">
    <name type="scientific">Knipowitschia caucasica</name>
    <name type="common">Caucasian dwarf goby</name>
    <name type="synonym">Pomatoschistus caucasicus</name>
    <dbReference type="NCBI Taxonomy" id="637954"/>
    <lineage>
        <taxon>Eukaryota</taxon>
        <taxon>Metazoa</taxon>
        <taxon>Chordata</taxon>
        <taxon>Craniata</taxon>
        <taxon>Vertebrata</taxon>
        <taxon>Euteleostomi</taxon>
        <taxon>Actinopterygii</taxon>
        <taxon>Neopterygii</taxon>
        <taxon>Teleostei</taxon>
        <taxon>Neoteleostei</taxon>
        <taxon>Acanthomorphata</taxon>
        <taxon>Gobiaria</taxon>
        <taxon>Gobiiformes</taxon>
        <taxon>Gobioidei</taxon>
        <taxon>Gobiidae</taxon>
        <taxon>Gobiinae</taxon>
        <taxon>Knipowitschia</taxon>
    </lineage>
</organism>